<dbReference type="GO" id="GO:0032259">
    <property type="term" value="P:methylation"/>
    <property type="evidence" value="ECO:0007669"/>
    <property type="project" value="UniProtKB-KW"/>
</dbReference>
<evidence type="ECO:0000256" key="1">
    <source>
        <dbReference type="ARBA" id="ARBA00022603"/>
    </source>
</evidence>
<comment type="caution">
    <text evidence="5">The sequence shown here is derived from an EMBL/GenBank/DDBJ whole genome shotgun (WGS) entry which is preliminary data.</text>
</comment>
<accession>A0ABU3DCR7</accession>
<reference evidence="5 6" key="1">
    <citation type="submission" date="2023-09" db="EMBL/GenBank/DDBJ databases">
        <authorList>
            <person name="Rey-Velasco X."/>
        </authorList>
    </citation>
    <scope>NUCLEOTIDE SEQUENCE [LARGE SCALE GENOMIC DNA]</scope>
    <source>
        <strain evidence="5 6">F158</strain>
    </source>
</reference>
<dbReference type="GO" id="GO:0008168">
    <property type="term" value="F:methyltransferase activity"/>
    <property type="evidence" value="ECO:0007669"/>
    <property type="project" value="UniProtKB-KW"/>
</dbReference>
<name>A0ABU3DCR7_9RHOB</name>
<protein>
    <submittedName>
        <fullName evidence="5">Methyltransferase domain-containing protein</fullName>
    </submittedName>
</protein>
<keyword evidence="6" id="KW-1185">Reference proteome</keyword>
<dbReference type="Gene3D" id="3.40.50.150">
    <property type="entry name" value="Vaccinia Virus protein VP39"/>
    <property type="match status" value="1"/>
</dbReference>
<evidence type="ECO:0000259" key="4">
    <source>
        <dbReference type="Pfam" id="PF08241"/>
    </source>
</evidence>
<evidence type="ECO:0000313" key="5">
    <source>
        <dbReference type="EMBL" id="MDT0681514.1"/>
    </source>
</evidence>
<gene>
    <name evidence="5" type="ORF">RM543_02360</name>
</gene>
<keyword evidence="1 5" id="KW-0489">Methyltransferase</keyword>
<proteinExistence type="predicted"/>
<dbReference type="Pfam" id="PF08241">
    <property type="entry name" value="Methyltransf_11"/>
    <property type="match status" value="1"/>
</dbReference>
<dbReference type="SUPFAM" id="SSF53335">
    <property type="entry name" value="S-adenosyl-L-methionine-dependent methyltransferases"/>
    <property type="match status" value="1"/>
</dbReference>
<dbReference type="EMBL" id="JAVRHL010000001">
    <property type="protein sequence ID" value="MDT0681514.1"/>
    <property type="molecule type" value="Genomic_DNA"/>
</dbReference>
<evidence type="ECO:0000256" key="2">
    <source>
        <dbReference type="ARBA" id="ARBA00022679"/>
    </source>
</evidence>
<evidence type="ECO:0000256" key="3">
    <source>
        <dbReference type="SAM" id="MobiDB-lite"/>
    </source>
</evidence>
<dbReference type="Proteomes" id="UP001265259">
    <property type="component" value="Unassembled WGS sequence"/>
</dbReference>
<dbReference type="InterPro" id="IPR029063">
    <property type="entry name" value="SAM-dependent_MTases_sf"/>
</dbReference>
<dbReference type="PANTHER" id="PTHR13090">
    <property type="entry name" value="ARGININE-HYDROXYLASE NDUFAF5, MITOCHONDRIAL"/>
    <property type="match status" value="1"/>
</dbReference>
<feature type="region of interest" description="Disordered" evidence="3">
    <location>
        <begin position="242"/>
        <end position="295"/>
    </location>
</feature>
<organism evidence="5 6">
    <name type="scientific">Tropicimonas omnivorans</name>
    <dbReference type="NCBI Taxonomy" id="3075590"/>
    <lineage>
        <taxon>Bacteria</taxon>
        <taxon>Pseudomonadati</taxon>
        <taxon>Pseudomonadota</taxon>
        <taxon>Alphaproteobacteria</taxon>
        <taxon>Rhodobacterales</taxon>
        <taxon>Roseobacteraceae</taxon>
        <taxon>Tropicimonas</taxon>
    </lineage>
</organism>
<dbReference type="InterPro" id="IPR013216">
    <property type="entry name" value="Methyltransf_11"/>
</dbReference>
<evidence type="ECO:0000313" key="6">
    <source>
        <dbReference type="Proteomes" id="UP001265259"/>
    </source>
</evidence>
<dbReference type="RefSeq" id="WP_311689252.1">
    <property type="nucleotide sequence ID" value="NZ_JAVRHL010000001.1"/>
</dbReference>
<sequence>MSERPLLADRPALALRRARALRAGLADFLHLAVADEADERLMDVNRAFTAPAVISPFPELWSGLRPGSTCVADAETLPLSPGAHDLVLDVLSLHWSNDPVGQMIQARRALKPDGLYIACCFGGETLTELRTALASAEAEIAGGLSPRVAPMGEIRDLGALIQRAGLALPVADQTRLKVSYGSLGALMHDLRAMGETNALAARHRAVPPRSLFERAEALYPRDADGRLPATFDLVWLTGWSPDASQQQPLRPGSAQVRLADALGTAEEPLHDEAMPGEDTGPAGQRTPRNSEDSTR</sequence>
<dbReference type="InterPro" id="IPR050602">
    <property type="entry name" value="Malonyl-ACP_OMT"/>
</dbReference>
<keyword evidence="2" id="KW-0808">Transferase</keyword>
<dbReference type="PANTHER" id="PTHR13090:SF1">
    <property type="entry name" value="ARGININE-HYDROXYLASE NDUFAF5, MITOCHONDRIAL"/>
    <property type="match status" value="1"/>
</dbReference>
<feature type="domain" description="Methyltransferase type 11" evidence="4">
    <location>
        <begin position="70"/>
        <end position="117"/>
    </location>
</feature>